<gene>
    <name evidence="2" type="ORF">GCU54_21715</name>
</gene>
<protein>
    <submittedName>
        <fullName evidence="2">ABC transporter</fullName>
    </submittedName>
</protein>
<organism evidence="2 3">
    <name type="scientific">Geodermatophilus normandii</name>
    <dbReference type="NCBI Taxonomy" id="1137989"/>
    <lineage>
        <taxon>Bacteria</taxon>
        <taxon>Bacillati</taxon>
        <taxon>Actinomycetota</taxon>
        <taxon>Actinomycetes</taxon>
        <taxon>Geodermatophilales</taxon>
        <taxon>Geodermatophilaceae</taxon>
        <taxon>Geodermatophilus</taxon>
    </lineage>
</organism>
<dbReference type="InterPro" id="IPR015943">
    <property type="entry name" value="WD40/YVTN_repeat-like_dom_sf"/>
</dbReference>
<dbReference type="PROSITE" id="PS51257">
    <property type="entry name" value="PROKAR_LIPOPROTEIN"/>
    <property type="match status" value="1"/>
</dbReference>
<comment type="caution">
    <text evidence="2">The sequence shown here is derived from an EMBL/GenBank/DDBJ whole genome shotgun (WGS) entry which is preliminary data.</text>
</comment>
<reference evidence="2 3" key="1">
    <citation type="submission" date="2019-12" db="EMBL/GenBank/DDBJ databases">
        <title>WGS of CPCC 203550 I12A-02606.</title>
        <authorList>
            <person name="Jiang Z."/>
        </authorList>
    </citation>
    <scope>NUCLEOTIDE SEQUENCE [LARGE SCALE GENOMIC DNA]</scope>
    <source>
        <strain evidence="2 3">I12A-02606</strain>
    </source>
</reference>
<feature type="signal peptide" evidence="1">
    <location>
        <begin position="1"/>
        <end position="28"/>
    </location>
</feature>
<keyword evidence="1" id="KW-0732">Signal</keyword>
<sequence length="407" mass="42142">MSRPSRRRRLSPVAATACAAVLTVTGCAGDAGPAASGATPTTGAGGHGYVPGAQELTEPQLQLAYLDDAGSAYAVDLLTEEPTALGDLGQVTAVDDDGRYLFAASETAGGLTVVDTGTWTVDHGDHVHYYRAPARVVGSLEWSGEVRVSSSETLTALFSPTTGDGVVLDRAELGQGELREVATVRTGPHDGALVPLGDRLVSTGEDAVVVRDRAGDPLPGAEAECVDPGGGHATRVGVVVSCADGAVLVTETDDGVAVERIPYPRAVPAEDRAVGLANRPGRPAVAAPAGEQGVWLLDSRARTWQLLPTDTPWVRAVAADDDRDRVVGLDATGRVVVLDRDGALSATGPLVPVDQLDRVDLQVDADRAYVNVSGRSEIVEIDYADGARVARTFPTEVAPVHLAETGR</sequence>
<dbReference type="EMBL" id="JAAGWE010000041">
    <property type="protein sequence ID" value="NEM08589.1"/>
    <property type="molecule type" value="Genomic_DNA"/>
</dbReference>
<evidence type="ECO:0000256" key="1">
    <source>
        <dbReference type="SAM" id="SignalP"/>
    </source>
</evidence>
<feature type="chain" id="PRO_5039392273" evidence="1">
    <location>
        <begin position="29"/>
        <end position="407"/>
    </location>
</feature>
<name>A0A6P0GMP0_9ACTN</name>
<proteinExistence type="predicted"/>
<evidence type="ECO:0000313" key="3">
    <source>
        <dbReference type="Proteomes" id="UP000471126"/>
    </source>
</evidence>
<accession>A0A6P0GMP0</accession>
<dbReference type="Gene3D" id="2.130.10.10">
    <property type="entry name" value="YVTN repeat-like/Quinoprotein amine dehydrogenase"/>
    <property type="match status" value="1"/>
</dbReference>
<dbReference type="SUPFAM" id="SSF75011">
    <property type="entry name" value="3-carboxy-cis,cis-mucoante lactonizing enzyme"/>
    <property type="match status" value="1"/>
</dbReference>
<dbReference type="RefSeq" id="WP_163478765.1">
    <property type="nucleotide sequence ID" value="NZ_JAAGWE010000041.1"/>
</dbReference>
<dbReference type="Proteomes" id="UP000471126">
    <property type="component" value="Unassembled WGS sequence"/>
</dbReference>
<evidence type="ECO:0000313" key="2">
    <source>
        <dbReference type="EMBL" id="NEM08589.1"/>
    </source>
</evidence>
<dbReference type="AlphaFoldDB" id="A0A6P0GMP0"/>